<evidence type="ECO:0000256" key="3">
    <source>
        <dbReference type="ARBA" id="ARBA00012388"/>
    </source>
</evidence>
<name>A0AAN7DG70_9FUNG</name>
<dbReference type="GO" id="GO:0031123">
    <property type="term" value="P:RNA 3'-end processing"/>
    <property type="evidence" value="ECO:0007669"/>
    <property type="project" value="TreeGrafter"/>
</dbReference>
<evidence type="ECO:0000256" key="5">
    <source>
        <dbReference type="ARBA" id="ARBA00022723"/>
    </source>
</evidence>
<organism evidence="10 11">
    <name type="scientific">Mucor velutinosus</name>
    <dbReference type="NCBI Taxonomy" id="708070"/>
    <lineage>
        <taxon>Eukaryota</taxon>
        <taxon>Fungi</taxon>
        <taxon>Fungi incertae sedis</taxon>
        <taxon>Mucoromycota</taxon>
        <taxon>Mucoromycotina</taxon>
        <taxon>Mucoromycetes</taxon>
        <taxon>Mucorales</taxon>
        <taxon>Mucorineae</taxon>
        <taxon>Mucoraceae</taxon>
        <taxon>Mucor</taxon>
    </lineage>
</organism>
<dbReference type="Gene3D" id="1.10.1410.10">
    <property type="match status" value="1"/>
</dbReference>
<dbReference type="RefSeq" id="XP_064682680.1">
    <property type="nucleotide sequence ID" value="XM_064830178.1"/>
</dbReference>
<evidence type="ECO:0000256" key="4">
    <source>
        <dbReference type="ARBA" id="ARBA00022679"/>
    </source>
</evidence>
<protein>
    <recommendedName>
        <fullName evidence="3">polynucleotide adenylyltransferase</fullName>
        <ecNumber evidence="3">2.7.7.19</ecNumber>
    </recommendedName>
</protein>
<feature type="domain" description="Poly(A) RNA polymerase mitochondrial-like central palm" evidence="9">
    <location>
        <begin position="129"/>
        <end position="252"/>
    </location>
</feature>
<evidence type="ECO:0000313" key="10">
    <source>
        <dbReference type="EMBL" id="KAK4516014.1"/>
    </source>
</evidence>
<evidence type="ECO:0000256" key="2">
    <source>
        <dbReference type="ARBA" id="ARBA00008593"/>
    </source>
</evidence>
<dbReference type="GeneID" id="89954661"/>
<dbReference type="Gene3D" id="3.30.460.10">
    <property type="entry name" value="Beta Polymerase, domain 2"/>
    <property type="match status" value="1"/>
</dbReference>
<dbReference type="InterPro" id="IPR054708">
    <property type="entry name" value="MTPAP-like_central"/>
</dbReference>
<comment type="cofactor">
    <cofactor evidence="1">
        <name>Mn(2+)</name>
        <dbReference type="ChEBI" id="CHEBI:29035"/>
    </cofactor>
</comment>
<keyword evidence="6" id="KW-0460">Magnesium</keyword>
<dbReference type="GO" id="GO:0003729">
    <property type="term" value="F:mRNA binding"/>
    <property type="evidence" value="ECO:0007669"/>
    <property type="project" value="TreeGrafter"/>
</dbReference>
<feature type="region of interest" description="Disordered" evidence="7">
    <location>
        <begin position="1"/>
        <end position="96"/>
    </location>
</feature>
<feature type="compositionally biased region" description="Basic and acidic residues" evidence="7">
    <location>
        <begin position="72"/>
        <end position="95"/>
    </location>
</feature>
<dbReference type="GO" id="GO:0005730">
    <property type="term" value="C:nucleolus"/>
    <property type="evidence" value="ECO:0007669"/>
    <property type="project" value="TreeGrafter"/>
</dbReference>
<dbReference type="GO" id="GO:0046872">
    <property type="term" value="F:metal ion binding"/>
    <property type="evidence" value="ECO:0007669"/>
    <property type="project" value="UniProtKB-KW"/>
</dbReference>
<dbReference type="GO" id="GO:0031499">
    <property type="term" value="C:TRAMP complex"/>
    <property type="evidence" value="ECO:0007669"/>
    <property type="project" value="TreeGrafter"/>
</dbReference>
<dbReference type="EC" id="2.7.7.19" evidence="3"/>
<accession>A0AAN7DG70</accession>
<evidence type="ECO:0000256" key="7">
    <source>
        <dbReference type="SAM" id="MobiDB-lite"/>
    </source>
</evidence>
<dbReference type="InterPro" id="IPR043519">
    <property type="entry name" value="NT_sf"/>
</dbReference>
<evidence type="ECO:0000259" key="8">
    <source>
        <dbReference type="Pfam" id="PF03828"/>
    </source>
</evidence>
<dbReference type="Proteomes" id="UP001304243">
    <property type="component" value="Unassembled WGS sequence"/>
</dbReference>
<proteinExistence type="inferred from homology"/>
<sequence>MARGKGQKYAKEKRGKYKRDHDFVDYSSNDDGLYEDDHISIASSSAPSASSDDEQDKDSHKEEDFISLNTEVDNRSRQQRRSDERAGMKRKRGDDNDADDYDDSLLCYPWMDLMGSNRLRQPLSAIRLLQREVTCFVQYVEPTRIEIKLREYLVHRIRTSVQAKWPSATVSVFGSFSTTLYLPNSDIDLVVQFPPSTQLRLRNLASTLVQDDICRDPQVIEHATVPVIKFADTMTNLKVDIVLNSTSGLDSAEEINDMIAKYPGLRPISLIVKHLLALRGHNEVFTGGLGGYAIVCLVVSFLQMHPKVASGTIDPMQNIGVLLLDFFQLYGLNFNLDETGLDVRGEGSYYDKSGISCRNGRAVFSIKDPLDPSNDIGMKSYNSSLVIRAFKYAYLSMTDKAFAMETELRKNKYKKLNDKTLENHKRASILSSFLYISTDFMKQRQLMNDVYDEKRWEGQAAAKTFSFE</sequence>
<dbReference type="GO" id="GO:0043634">
    <property type="term" value="P:polyadenylation-dependent ncRNA catabolic process"/>
    <property type="evidence" value="ECO:0007669"/>
    <property type="project" value="TreeGrafter"/>
</dbReference>
<keyword evidence="5" id="KW-0479">Metal-binding</keyword>
<dbReference type="SUPFAM" id="SSF81301">
    <property type="entry name" value="Nucleotidyltransferase"/>
    <property type="match status" value="1"/>
</dbReference>
<dbReference type="Pfam" id="PF03828">
    <property type="entry name" value="PAP_assoc"/>
    <property type="match status" value="1"/>
</dbReference>
<keyword evidence="4" id="KW-0808">Transferase</keyword>
<feature type="compositionally biased region" description="Basic residues" evidence="7">
    <location>
        <begin position="1"/>
        <end position="18"/>
    </location>
</feature>
<dbReference type="SUPFAM" id="SSF81631">
    <property type="entry name" value="PAP/OAS1 substrate-binding domain"/>
    <property type="match status" value="1"/>
</dbReference>
<gene>
    <name evidence="10" type="ORF">ATC70_010975</name>
</gene>
<comment type="caution">
    <text evidence="10">The sequence shown here is derived from an EMBL/GenBank/DDBJ whole genome shotgun (WGS) entry which is preliminary data.</text>
</comment>
<feature type="domain" description="PAP-associated" evidence="8">
    <location>
        <begin position="318"/>
        <end position="374"/>
    </location>
</feature>
<dbReference type="EMBL" id="JASEJX010000014">
    <property type="protein sequence ID" value="KAK4516014.1"/>
    <property type="molecule type" value="Genomic_DNA"/>
</dbReference>
<dbReference type="GO" id="GO:0010605">
    <property type="term" value="P:negative regulation of macromolecule metabolic process"/>
    <property type="evidence" value="ECO:0007669"/>
    <property type="project" value="UniProtKB-ARBA"/>
</dbReference>
<evidence type="ECO:0000256" key="1">
    <source>
        <dbReference type="ARBA" id="ARBA00001936"/>
    </source>
</evidence>
<keyword evidence="11" id="KW-1185">Reference proteome</keyword>
<dbReference type="PANTHER" id="PTHR23092">
    <property type="entry name" value="POLY(A) RNA POLYMERASE"/>
    <property type="match status" value="1"/>
</dbReference>
<comment type="similarity">
    <text evidence="2">Belongs to the DNA polymerase type-B-like family.</text>
</comment>
<dbReference type="FunFam" id="3.30.460.10:FF:000006">
    <property type="entry name" value="non-canonical poly(A) RNA polymerase PAPD5"/>
    <property type="match status" value="1"/>
</dbReference>
<evidence type="ECO:0000313" key="11">
    <source>
        <dbReference type="Proteomes" id="UP001304243"/>
    </source>
</evidence>
<evidence type="ECO:0000259" key="9">
    <source>
        <dbReference type="Pfam" id="PF22600"/>
    </source>
</evidence>
<feature type="compositionally biased region" description="Low complexity" evidence="7">
    <location>
        <begin position="40"/>
        <end position="50"/>
    </location>
</feature>
<dbReference type="CDD" id="cd05402">
    <property type="entry name" value="NT_PAP_TUTase"/>
    <property type="match status" value="1"/>
</dbReference>
<dbReference type="GO" id="GO:1990817">
    <property type="term" value="F:poly(A) RNA polymerase activity"/>
    <property type="evidence" value="ECO:0007669"/>
    <property type="project" value="UniProtKB-EC"/>
</dbReference>
<evidence type="ECO:0000256" key="6">
    <source>
        <dbReference type="ARBA" id="ARBA00022842"/>
    </source>
</evidence>
<dbReference type="InterPro" id="IPR002058">
    <property type="entry name" value="PAP_assoc"/>
</dbReference>
<dbReference type="AlphaFoldDB" id="A0AAN7DG70"/>
<dbReference type="Pfam" id="PF22600">
    <property type="entry name" value="MTPAP-like_central"/>
    <property type="match status" value="1"/>
</dbReference>
<dbReference type="PANTHER" id="PTHR23092:SF15">
    <property type="entry name" value="INACTIVE NON-CANONICAL POLY(A) RNA POLYMERASE PROTEIN TRF4-2-RELATED"/>
    <property type="match status" value="1"/>
</dbReference>
<dbReference type="InterPro" id="IPR045862">
    <property type="entry name" value="Trf4-like"/>
</dbReference>
<reference evidence="10 11" key="1">
    <citation type="submission" date="2022-11" db="EMBL/GenBank/DDBJ databases">
        <title>Mucor velutinosus strain NIH1002 WGS.</title>
        <authorList>
            <person name="Subramanian P."/>
            <person name="Mullikin J.C."/>
            <person name="Segre J.A."/>
            <person name="Zelazny A.M."/>
        </authorList>
    </citation>
    <scope>NUCLEOTIDE SEQUENCE [LARGE SCALE GENOMIC DNA]</scope>
    <source>
        <strain evidence="10 11">NIH1002</strain>
    </source>
</reference>